<dbReference type="Proteomes" id="UP001596972">
    <property type="component" value="Unassembled WGS sequence"/>
</dbReference>
<keyword evidence="8 15" id="KW-1133">Transmembrane helix</keyword>
<gene>
    <name evidence="16" type="ORF">ACFQ11_31380</name>
</gene>
<feature type="transmembrane region" description="Helical" evidence="15">
    <location>
        <begin position="15"/>
        <end position="33"/>
    </location>
</feature>
<dbReference type="InterPro" id="IPR004703">
    <property type="entry name" value="PTS_sugar-sp_permease"/>
</dbReference>
<dbReference type="PANTHER" id="PTHR33843">
    <property type="entry name" value="ASCORBATE-SPECIFIC PTS SYSTEM EIIC COMPONENT"/>
    <property type="match status" value="1"/>
</dbReference>
<evidence type="ECO:0000256" key="15">
    <source>
        <dbReference type="SAM" id="Phobius"/>
    </source>
</evidence>
<evidence type="ECO:0000313" key="17">
    <source>
        <dbReference type="Proteomes" id="UP001596972"/>
    </source>
</evidence>
<dbReference type="InterPro" id="IPR051562">
    <property type="entry name" value="Ascorbate-PTS_EIIC"/>
</dbReference>
<evidence type="ECO:0000256" key="9">
    <source>
        <dbReference type="ARBA" id="ARBA00023136"/>
    </source>
</evidence>
<feature type="transmembrane region" description="Helical" evidence="15">
    <location>
        <begin position="97"/>
        <end position="117"/>
    </location>
</feature>
<keyword evidence="17" id="KW-1185">Reference proteome</keyword>
<evidence type="ECO:0000256" key="14">
    <source>
        <dbReference type="SAM" id="MobiDB-lite"/>
    </source>
</evidence>
<evidence type="ECO:0000256" key="10">
    <source>
        <dbReference type="ARBA" id="ARBA00037387"/>
    </source>
</evidence>
<feature type="transmembrane region" description="Helical" evidence="15">
    <location>
        <begin position="266"/>
        <end position="291"/>
    </location>
</feature>
<evidence type="ECO:0000256" key="6">
    <source>
        <dbReference type="ARBA" id="ARBA00022683"/>
    </source>
</evidence>
<accession>A0ABW3EXF5</accession>
<keyword evidence="6" id="KW-0598">Phosphotransferase system</keyword>
<feature type="region of interest" description="Disordered" evidence="14">
    <location>
        <begin position="461"/>
        <end position="505"/>
    </location>
</feature>
<feature type="transmembrane region" description="Helical" evidence="15">
    <location>
        <begin position="325"/>
        <end position="350"/>
    </location>
</feature>
<evidence type="ECO:0000256" key="4">
    <source>
        <dbReference type="ARBA" id="ARBA00022475"/>
    </source>
</evidence>
<keyword evidence="5" id="KW-0762">Sugar transport</keyword>
<evidence type="ECO:0000256" key="11">
    <source>
        <dbReference type="ARBA" id="ARBA00038218"/>
    </source>
</evidence>
<feature type="transmembrane region" description="Helical" evidence="15">
    <location>
        <begin position="381"/>
        <end position="401"/>
    </location>
</feature>
<evidence type="ECO:0000256" key="3">
    <source>
        <dbReference type="ARBA" id="ARBA00022448"/>
    </source>
</evidence>
<evidence type="ECO:0000256" key="8">
    <source>
        <dbReference type="ARBA" id="ARBA00022989"/>
    </source>
</evidence>
<dbReference type="RefSeq" id="WP_378305279.1">
    <property type="nucleotide sequence ID" value="NZ_JBHTJA010000105.1"/>
</dbReference>
<evidence type="ECO:0000256" key="2">
    <source>
        <dbReference type="ARBA" id="ARBA00011738"/>
    </source>
</evidence>
<feature type="transmembrane region" description="Helical" evidence="15">
    <location>
        <begin position="224"/>
        <end position="246"/>
    </location>
</feature>
<evidence type="ECO:0000256" key="13">
    <source>
        <dbReference type="ARBA" id="ARBA00042859"/>
    </source>
</evidence>
<dbReference type="Pfam" id="PF03611">
    <property type="entry name" value="EIIC-GAT"/>
    <property type="match status" value="1"/>
</dbReference>
<keyword evidence="7 15" id="KW-0812">Transmembrane</keyword>
<organism evidence="16 17">
    <name type="scientific">Actinomadura sediminis</name>
    <dbReference type="NCBI Taxonomy" id="1038904"/>
    <lineage>
        <taxon>Bacteria</taxon>
        <taxon>Bacillati</taxon>
        <taxon>Actinomycetota</taxon>
        <taxon>Actinomycetes</taxon>
        <taxon>Streptosporangiales</taxon>
        <taxon>Thermomonosporaceae</taxon>
        <taxon>Actinomadura</taxon>
    </lineage>
</organism>
<evidence type="ECO:0000256" key="1">
    <source>
        <dbReference type="ARBA" id="ARBA00004651"/>
    </source>
</evidence>
<feature type="transmembrane region" description="Helical" evidence="15">
    <location>
        <begin position="433"/>
        <end position="453"/>
    </location>
</feature>
<comment type="caution">
    <text evidence="16">The sequence shown here is derived from an EMBL/GenBank/DDBJ whole genome shotgun (WGS) entry which is preliminary data.</text>
</comment>
<keyword evidence="3" id="KW-0813">Transport</keyword>
<feature type="transmembrane region" description="Helical" evidence="15">
    <location>
        <begin position="129"/>
        <end position="145"/>
    </location>
</feature>
<comment type="similarity">
    <text evidence="11">Belongs to the UlaA family.</text>
</comment>
<keyword evidence="9 15" id="KW-0472">Membrane</keyword>
<dbReference type="EMBL" id="JBHTJA010000105">
    <property type="protein sequence ID" value="MFD0904917.1"/>
    <property type="molecule type" value="Genomic_DNA"/>
</dbReference>
<name>A0ABW3EXF5_9ACTN</name>
<proteinExistence type="inferred from homology"/>
<evidence type="ECO:0000256" key="5">
    <source>
        <dbReference type="ARBA" id="ARBA00022597"/>
    </source>
</evidence>
<comment type="function">
    <text evidence="10">The phosphoenolpyruvate-dependent sugar phosphotransferase system (sugar PTS), a major carbohydrate active transport system, catalyzes the phosphorylation of incoming sugar substrates concomitantly with their translocation across the cell membrane. The enzyme II UlaABC PTS system is involved in ascorbate transport.</text>
</comment>
<evidence type="ECO:0000256" key="12">
    <source>
        <dbReference type="ARBA" id="ARBA00039702"/>
    </source>
</evidence>
<dbReference type="PANTHER" id="PTHR33843:SF4">
    <property type="entry name" value="ASCORBATE-SPECIFIC PTS SYSTEM EIIC COMPONENT"/>
    <property type="match status" value="1"/>
</dbReference>
<feature type="transmembrane region" description="Helical" evidence="15">
    <location>
        <begin position="151"/>
        <end position="171"/>
    </location>
</feature>
<feature type="transmembrane region" description="Helical" evidence="15">
    <location>
        <begin position="45"/>
        <end position="77"/>
    </location>
</feature>
<comment type="subcellular location">
    <subcellularLocation>
        <location evidence="1">Cell membrane</location>
        <topology evidence="1">Multi-pass membrane protein</topology>
    </subcellularLocation>
</comment>
<evidence type="ECO:0000313" key="16">
    <source>
        <dbReference type="EMBL" id="MFD0904917.1"/>
    </source>
</evidence>
<keyword evidence="4" id="KW-1003">Cell membrane</keyword>
<protein>
    <recommendedName>
        <fullName evidence="12">Ascorbate-specific PTS system EIIC component</fullName>
    </recommendedName>
    <alternativeName>
        <fullName evidence="13">Ascorbate-specific permease IIC component UlaA</fullName>
    </alternativeName>
</protein>
<sequence>MDVIKDILTFLADNVFGQVPILIGLITLIGLILQRKRFEDVFAGALRATIGVVILFIGIEIFSGGLTSFQTVLASAMNTDPPKADRTLDGFLQDQGGTIALVITVAFLLHVVIVRVFPAARYLYLTGHLMFWISTVTVASLVTVAPGSNQLTLVLCGAGFVAAYWTLQPLWMRPLMRRVMPDDRFGFAHTSSLAALITGYAARPLGSREKHDTEKLKLPRQLSFFKDVNVSTALIICVIMLIGVALADDRVVGEAAAAMDAKLSPWVWALLVGLRFAGGIAILLFGVRMFLGEIVPAFKGFSDRVIPGTRPALDAPTVFPVAPTAVMLGFVASTVVFLACLGVFAAAGWFTLVPPMIMLFFVGGAAGLFGNVVAGWRGAVLGGVVSGLILAIGQAVTWGLFEKTAPELATLADPDWYAIAWLLKAADPVLGTGTVWLVPVVALAATVASLLLVHRGEKRRAAAEVADGDENGGTDGSTDGGTDDGTDGGTDGPEKTGGPVSTDKS</sequence>
<reference evidence="17" key="1">
    <citation type="journal article" date="2019" name="Int. J. Syst. Evol. Microbiol.">
        <title>The Global Catalogue of Microorganisms (GCM) 10K type strain sequencing project: providing services to taxonomists for standard genome sequencing and annotation.</title>
        <authorList>
            <consortium name="The Broad Institute Genomics Platform"/>
            <consortium name="The Broad Institute Genome Sequencing Center for Infectious Disease"/>
            <person name="Wu L."/>
            <person name="Ma J."/>
        </authorList>
    </citation>
    <scope>NUCLEOTIDE SEQUENCE [LARGE SCALE GENOMIC DNA]</scope>
    <source>
        <strain evidence="17">JCM 31202</strain>
    </source>
</reference>
<feature type="transmembrane region" description="Helical" evidence="15">
    <location>
        <begin position="356"/>
        <end position="374"/>
    </location>
</feature>
<evidence type="ECO:0000256" key="7">
    <source>
        <dbReference type="ARBA" id="ARBA00022692"/>
    </source>
</evidence>
<comment type="subunit">
    <text evidence="2">Homodimer.</text>
</comment>